<accession>A0AAU7EDA0</accession>
<dbReference type="KEGG" id="mlil:QLS71_011740"/>
<reference evidence="2" key="1">
    <citation type="submission" date="2024-04" db="EMBL/GenBank/DDBJ databases">
        <title>Mariniflexile litorale, isolated from the shallow sediments of the Sea of Japan.</title>
        <authorList>
            <person name="Romanenko L."/>
            <person name="Isaeva M."/>
        </authorList>
    </citation>
    <scope>NUCLEOTIDE SEQUENCE [LARGE SCALE GENOMIC DNA]</scope>
    <source>
        <strain evidence="2">KMM 9835</strain>
    </source>
</reference>
<evidence type="ECO:0000313" key="2">
    <source>
        <dbReference type="EMBL" id="XBL12997.1"/>
    </source>
</evidence>
<dbReference type="SUPFAM" id="SSF53597">
    <property type="entry name" value="Dihydrofolate reductase-like"/>
    <property type="match status" value="1"/>
</dbReference>
<dbReference type="GO" id="GO:0009231">
    <property type="term" value="P:riboflavin biosynthetic process"/>
    <property type="evidence" value="ECO:0007669"/>
    <property type="project" value="InterPro"/>
</dbReference>
<dbReference type="PANTHER" id="PTHR38011">
    <property type="entry name" value="DIHYDROFOLATE REDUCTASE FAMILY PROTEIN (AFU_ORTHOLOGUE AFUA_8G06820)"/>
    <property type="match status" value="1"/>
</dbReference>
<dbReference type="Gene3D" id="3.40.430.10">
    <property type="entry name" value="Dihydrofolate Reductase, subunit A"/>
    <property type="match status" value="1"/>
</dbReference>
<evidence type="ECO:0000259" key="1">
    <source>
        <dbReference type="Pfam" id="PF01872"/>
    </source>
</evidence>
<dbReference type="InterPro" id="IPR050765">
    <property type="entry name" value="Riboflavin_Biosynth_HTPR"/>
</dbReference>
<dbReference type="InterPro" id="IPR024072">
    <property type="entry name" value="DHFR-like_dom_sf"/>
</dbReference>
<dbReference type="Pfam" id="PF01872">
    <property type="entry name" value="RibD_C"/>
    <property type="match status" value="1"/>
</dbReference>
<dbReference type="GO" id="GO:0008703">
    <property type="term" value="F:5-amino-6-(5-phosphoribosylamino)uracil reductase activity"/>
    <property type="evidence" value="ECO:0007669"/>
    <property type="project" value="InterPro"/>
</dbReference>
<dbReference type="Proteomes" id="UP001224325">
    <property type="component" value="Chromosome"/>
</dbReference>
<evidence type="ECO:0000313" key="3">
    <source>
        <dbReference type="Proteomes" id="UP001224325"/>
    </source>
</evidence>
<dbReference type="InterPro" id="IPR002734">
    <property type="entry name" value="RibDG_C"/>
</dbReference>
<organism evidence="2 3">
    <name type="scientific">Mariniflexile litorale</name>
    <dbReference type="NCBI Taxonomy" id="3045158"/>
    <lineage>
        <taxon>Bacteria</taxon>
        <taxon>Pseudomonadati</taxon>
        <taxon>Bacteroidota</taxon>
        <taxon>Flavobacteriia</taxon>
        <taxon>Flavobacteriales</taxon>
        <taxon>Flavobacteriaceae</taxon>
        <taxon>Mariniflexile</taxon>
    </lineage>
</organism>
<name>A0AAU7EDA0_9FLAO</name>
<dbReference type="PANTHER" id="PTHR38011:SF11">
    <property type="entry name" value="2,5-DIAMINO-6-RIBOSYLAMINO-4(3H)-PYRIMIDINONE 5'-PHOSPHATE REDUCTASE"/>
    <property type="match status" value="1"/>
</dbReference>
<sequence length="186" mass="20860">MRKLILIVHASLDGFVAGEYGEFDNFKPSPENLDFVCSLTDDADAALVGRVSYQMLESYWSTAGDKENATKSDIKYSNWYKAADKIVLSKTLSNHTVKTKVISDNIAVSIQGIKAQSGKNILMFGSPTTFETLSHLNLIDEYWVIQYPVFFGKGIPFFNRIQNSSRLKLLSVKQFSEGEIAIHYSL</sequence>
<protein>
    <submittedName>
        <fullName evidence="2">Dihydrofolate reductase family protein</fullName>
    </submittedName>
</protein>
<keyword evidence="3" id="KW-1185">Reference proteome</keyword>
<proteinExistence type="predicted"/>
<dbReference type="EMBL" id="CP155618">
    <property type="protein sequence ID" value="XBL12997.1"/>
    <property type="molecule type" value="Genomic_DNA"/>
</dbReference>
<feature type="domain" description="Bacterial bifunctional deaminase-reductase C-terminal" evidence="1">
    <location>
        <begin position="2"/>
        <end position="178"/>
    </location>
</feature>
<dbReference type="AlphaFoldDB" id="A0AAU7EDA0"/>
<gene>
    <name evidence="2" type="ORF">QLS71_011740</name>
</gene>
<dbReference type="RefSeq" id="WP_308993445.1">
    <property type="nucleotide sequence ID" value="NZ_CP155618.1"/>
</dbReference>